<dbReference type="EMBL" id="LAHD01000113">
    <property type="protein sequence ID" value="PHJ97523.1"/>
    <property type="molecule type" value="Genomic_DNA"/>
</dbReference>
<sequence>MDVGSIRFGERGKGKGERGKGKGKRGKGKGFKYIRPLAQECKKHCCGQRDASLLGKGKIPNMHPLSRLLLEVYPLPLNFFPDHKGSVSIIL</sequence>
<evidence type="ECO:0000313" key="3">
    <source>
        <dbReference type="Proteomes" id="UP000222310"/>
    </source>
</evidence>
<proteinExistence type="predicted"/>
<feature type="compositionally biased region" description="Basic and acidic residues" evidence="1">
    <location>
        <begin position="8"/>
        <end position="20"/>
    </location>
</feature>
<name>A0A9Q6EII1_NOSLI</name>
<protein>
    <submittedName>
        <fullName evidence="2">Uncharacterized protein</fullName>
    </submittedName>
</protein>
<accession>A0A9Q6EII1</accession>
<feature type="region of interest" description="Disordered" evidence="1">
    <location>
        <begin position="1"/>
        <end position="29"/>
    </location>
</feature>
<comment type="caution">
    <text evidence="2">The sequence shown here is derived from an EMBL/GenBank/DDBJ whole genome shotgun (WGS) entry which is preliminary data.</text>
</comment>
<evidence type="ECO:0000313" key="2">
    <source>
        <dbReference type="EMBL" id="PHJ97523.1"/>
    </source>
</evidence>
<dbReference type="AlphaFoldDB" id="A0A9Q6EII1"/>
<dbReference type="Proteomes" id="UP000222310">
    <property type="component" value="Unassembled WGS sequence"/>
</dbReference>
<organism evidence="2 3">
    <name type="scientific">Nostoc linckia z8</name>
    <dbReference type="NCBI Taxonomy" id="1628746"/>
    <lineage>
        <taxon>Bacteria</taxon>
        <taxon>Bacillati</taxon>
        <taxon>Cyanobacteriota</taxon>
        <taxon>Cyanophyceae</taxon>
        <taxon>Nostocales</taxon>
        <taxon>Nostocaceae</taxon>
        <taxon>Nostoc</taxon>
    </lineage>
</organism>
<evidence type="ECO:0000256" key="1">
    <source>
        <dbReference type="SAM" id="MobiDB-lite"/>
    </source>
</evidence>
<gene>
    <name evidence="2" type="ORF">VF08_28540</name>
</gene>
<reference evidence="2 3" key="1">
    <citation type="submission" date="2015-02" db="EMBL/GenBank/DDBJ databases">
        <title>Nostoc linckia genome annotation.</title>
        <authorList>
            <person name="Zhou Z."/>
        </authorList>
    </citation>
    <scope>NUCLEOTIDE SEQUENCE [LARGE SCALE GENOMIC DNA]</scope>
    <source>
        <strain evidence="3">z8</strain>
    </source>
</reference>